<dbReference type="GO" id="GO:0031624">
    <property type="term" value="F:ubiquitin conjugating enzyme binding"/>
    <property type="evidence" value="ECO:0007669"/>
    <property type="project" value="TreeGrafter"/>
</dbReference>
<keyword evidence="1" id="KW-0479">Metal-binding</keyword>
<dbReference type="PANTHER" id="PTHR31531:SF2">
    <property type="entry name" value="E3 UBIQUITIN-PROTEIN LIGASE E3D"/>
    <property type="match status" value="1"/>
</dbReference>
<keyword evidence="8" id="KW-0808">Transferase</keyword>
<dbReference type="AlphaFoldDB" id="A0AAD8Y844"/>
<dbReference type="GO" id="GO:0005829">
    <property type="term" value="C:cytosol"/>
    <property type="evidence" value="ECO:0007669"/>
    <property type="project" value="TreeGrafter"/>
</dbReference>
<reference evidence="8" key="1">
    <citation type="submission" date="2023-06" db="EMBL/GenBank/DDBJ databases">
        <title>Survivors Of The Sea: Transcriptome response of Skeletonema marinoi to long-term dormancy.</title>
        <authorList>
            <person name="Pinder M.I.M."/>
            <person name="Kourtchenko O."/>
            <person name="Robertson E.K."/>
            <person name="Larsson T."/>
            <person name="Maumus F."/>
            <person name="Osuna-Cruz C.M."/>
            <person name="Vancaester E."/>
            <person name="Stenow R."/>
            <person name="Vandepoele K."/>
            <person name="Ploug H."/>
            <person name="Bruchert V."/>
            <person name="Godhe A."/>
            <person name="Topel M."/>
        </authorList>
    </citation>
    <scope>NUCLEOTIDE SEQUENCE</scope>
    <source>
        <strain evidence="8">R05AC</strain>
    </source>
</reference>
<feature type="coiled-coil region" evidence="5">
    <location>
        <begin position="100"/>
        <end position="130"/>
    </location>
</feature>
<dbReference type="GO" id="GO:0043161">
    <property type="term" value="P:proteasome-mediated ubiquitin-dependent protein catabolic process"/>
    <property type="evidence" value="ECO:0007669"/>
    <property type="project" value="TreeGrafter"/>
</dbReference>
<keyword evidence="5" id="KW-0175">Coiled coil</keyword>
<comment type="caution">
    <text evidence="8">The sequence shown here is derived from an EMBL/GenBank/DDBJ whole genome shotgun (WGS) entry which is preliminary data.</text>
</comment>
<evidence type="ECO:0000256" key="3">
    <source>
        <dbReference type="ARBA" id="ARBA00022833"/>
    </source>
</evidence>
<name>A0AAD8Y844_9STRA</name>
<keyword evidence="9" id="KW-1185">Reference proteome</keyword>
<sequence length="718" mass="78511">MATETIATTSTTAPPRSCGHCGKTSSSLLRCSQCKLVYYCSRSCQSLAWKNGHRQACRKAKTAAAATTSNNGGQPSINATMTELMQHVQTMDCRTAYENMCRAQDEIERLKKQLDEMEDEEGDVDEADDIDDVSNVHLEGGNDECITSGIASADDNNSQLSSEIDTSPPSESKETKEDTNINIKRAHGSWLDEGGKCSIEYLPNIKCYHITLTTNNPDDSTIVPNRDDLQFTMSPVPNPCESKSDCSSSQIVFYEMRLVHSSSNLLSLTLPGWQATNQDGPTATISTDSQSISLRIYLQLNDSSSMDLMDNLLGMEAGSIFSPVTTPSTDINHLCCRNCQSPIITHNNNDNNNKSTIQSVLPLPSGYWDDIEDYLICYDGQANVDFNTSTINAIRHVALEDDTVVVLHKEDVNEGDDGGVCTTRNVKGYGEHSALQSGRGGDEQLASMTSQQLWKDKSAMKGDKGNTITCSNCCCTLGFVSGHDSSTFRFYKHLLLHCGTPSSSSSSSSAAVDKKNVFSKYTCGSFLAREMVRYADSEAIYTFIVGVSDENDWTRLSKASECILLHMLSWDSALVGVDGRLSNGGDCDGGDAMQFEKVLKVIYDETIDKGQHSFDQDDDADGAKWTWGGIDLCCPPPSSMGEIDEEDFFSLPTQPQIKATAVRIFLSTQEWTELKHALHSGSEFFSEVVKDAIVMSKLGMPMNGSRHSASLSYLPLVN</sequence>
<evidence type="ECO:0000256" key="4">
    <source>
        <dbReference type="PROSITE-ProRule" id="PRU00134"/>
    </source>
</evidence>
<evidence type="ECO:0000256" key="2">
    <source>
        <dbReference type="ARBA" id="ARBA00022771"/>
    </source>
</evidence>
<keyword evidence="3" id="KW-0862">Zinc</keyword>
<dbReference type="SUPFAM" id="SSF144232">
    <property type="entry name" value="HIT/MYND zinc finger-like"/>
    <property type="match status" value="1"/>
</dbReference>
<dbReference type="GO" id="GO:0030332">
    <property type="term" value="F:cyclin binding"/>
    <property type="evidence" value="ECO:0007669"/>
    <property type="project" value="TreeGrafter"/>
</dbReference>
<dbReference type="GO" id="GO:0006513">
    <property type="term" value="P:protein monoubiquitination"/>
    <property type="evidence" value="ECO:0007669"/>
    <property type="project" value="TreeGrafter"/>
</dbReference>
<evidence type="ECO:0000256" key="5">
    <source>
        <dbReference type="SAM" id="Coils"/>
    </source>
</evidence>
<dbReference type="EMBL" id="JATAAI010000013">
    <property type="protein sequence ID" value="KAK1741561.1"/>
    <property type="molecule type" value="Genomic_DNA"/>
</dbReference>
<dbReference type="InterPro" id="IPR019193">
    <property type="entry name" value="UBQ-conj_enz_E2-bd_prot"/>
</dbReference>
<dbReference type="GO" id="GO:0000151">
    <property type="term" value="C:ubiquitin ligase complex"/>
    <property type="evidence" value="ECO:0007669"/>
    <property type="project" value="TreeGrafter"/>
</dbReference>
<feature type="region of interest" description="Disordered" evidence="6">
    <location>
        <begin position="141"/>
        <end position="180"/>
    </location>
</feature>
<dbReference type="GO" id="GO:0061630">
    <property type="term" value="F:ubiquitin protein ligase activity"/>
    <property type="evidence" value="ECO:0007669"/>
    <property type="project" value="UniProtKB-EC"/>
</dbReference>
<dbReference type="EC" id="2.3.2.26" evidence="8"/>
<feature type="compositionally biased region" description="Polar residues" evidence="6">
    <location>
        <begin position="154"/>
        <end position="170"/>
    </location>
</feature>
<dbReference type="Proteomes" id="UP001224775">
    <property type="component" value="Unassembled WGS sequence"/>
</dbReference>
<accession>A0AAD8Y844</accession>
<dbReference type="Pfam" id="PF01753">
    <property type="entry name" value="zf-MYND"/>
    <property type="match status" value="1"/>
</dbReference>
<feature type="domain" description="MYND-type" evidence="7">
    <location>
        <begin position="18"/>
        <end position="57"/>
    </location>
</feature>
<gene>
    <name evidence="8" type="ORF">QTG54_008039</name>
</gene>
<evidence type="ECO:0000256" key="6">
    <source>
        <dbReference type="SAM" id="MobiDB-lite"/>
    </source>
</evidence>
<organism evidence="8 9">
    <name type="scientific">Skeletonema marinoi</name>
    <dbReference type="NCBI Taxonomy" id="267567"/>
    <lineage>
        <taxon>Eukaryota</taxon>
        <taxon>Sar</taxon>
        <taxon>Stramenopiles</taxon>
        <taxon>Ochrophyta</taxon>
        <taxon>Bacillariophyta</taxon>
        <taxon>Coscinodiscophyceae</taxon>
        <taxon>Thalassiosirophycidae</taxon>
        <taxon>Thalassiosirales</taxon>
        <taxon>Skeletonemataceae</taxon>
        <taxon>Skeletonema</taxon>
        <taxon>Skeletonema marinoi-dohrnii complex</taxon>
    </lineage>
</organism>
<dbReference type="GO" id="GO:0000209">
    <property type="term" value="P:protein polyubiquitination"/>
    <property type="evidence" value="ECO:0007669"/>
    <property type="project" value="TreeGrafter"/>
</dbReference>
<dbReference type="GO" id="GO:0005634">
    <property type="term" value="C:nucleus"/>
    <property type="evidence" value="ECO:0007669"/>
    <property type="project" value="TreeGrafter"/>
</dbReference>
<dbReference type="Pfam" id="PF09814">
    <property type="entry name" value="HECT_2"/>
    <property type="match status" value="1"/>
</dbReference>
<dbReference type="PROSITE" id="PS01360">
    <property type="entry name" value="ZF_MYND_1"/>
    <property type="match status" value="1"/>
</dbReference>
<evidence type="ECO:0000256" key="1">
    <source>
        <dbReference type="ARBA" id="ARBA00022723"/>
    </source>
</evidence>
<dbReference type="PANTHER" id="PTHR31531">
    <property type="entry name" value="E3 UBIQUITIN-PROTEIN LIGASE E3D FAMILY MEMBER"/>
    <property type="match status" value="1"/>
</dbReference>
<dbReference type="Gene3D" id="6.10.140.2220">
    <property type="match status" value="1"/>
</dbReference>
<evidence type="ECO:0000313" key="8">
    <source>
        <dbReference type="EMBL" id="KAK1741561.1"/>
    </source>
</evidence>
<dbReference type="GO" id="GO:0051865">
    <property type="term" value="P:protein autoubiquitination"/>
    <property type="evidence" value="ECO:0007669"/>
    <property type="project" value="TreeGrafter"/>
</dbReference>
<keyword evidence="8" id="KW-0012">Acyltransferase</keyword>
<evidence type="ECO:0000313" key="9">
    <source>
        <dbReference type="Proteomes" id="UP001224775"/>
    </source>
</evidence>
<protein>
    <submittedName>
        <fullName evidence="8">HECT-like ubiquitin-conjugating enzyme E2-binding protein</fullName>
        <ecNumber evidence="8">2.3.2.26</ecNumber>
    </submittedName>
</protein>
<dbReference type="InterPro" id="IPR002893">
    <property type="entry name" value="Znf_MYND"/>
</dbReference>
<dbReference type="PROSITE" id="PS50865">
    <property type="entry name" value="ZF_MYND_2"/>
    <property type="match status" value="1"/>
</dbReference>
<dbReference type="GO" id="GO:0008270">
    <property type="term" value="F:zinc ion binding"/>
    <property type="evidence" value="ECO:0007669"/>
    <property type="project" value="UniProtKB-KW"/>
</dbReference>
<keyword evidence="2 4" id="KW-0863">Zinc-finger</keyword>
<proteinExistence type="predicted"/>
<evidence type="ECO:0000259" key="7">
    <source>
        <dbReference type="PROSITE" id="PS50865"/>
    </source>
</evidence>